<dbReference type="PANTHER" id="PTHR43523">
    <property type="entry name" value="GLUCOSE-1-PHOSPHATE ADENYLYLTRANSFERASE-RELATED"/>
    <property type="match status" value="1"/>
</dbReference>
<dbReference type="EC" id="2.7.7.27" evidence="5"/>
<dbReference type="CDD" id="cd02508">
    <property type="entry name" value="ADP_Glucose_PP"/>
    <property type="match status" value="1"/>
</dbReference>
<dbReference type="eggNOG" id="COG0448">
    <property type="taxonomic scope" value="Bacteria"/>
</dbReference>
<reference evidence="5 6" key="1">
    <citation type="journal article" date="2012" name="PLoS ONE">
        <title>The purine-utilizing bacterium Clostridium acidurici 9a: a genome-guided metabolic reconsideration.</title>
        <authorList>
            <person name="Hartwich K."/>
            <person name="Poehlein A."/>
            <person name="Daniel R."/>
        </authorList>
    </citation>
    <scope>NUCLEOTIDE SEQUENCE [LARGE SCALE GENOMIC DNA]</scope>
    <source>
        <strain evidence="6">ATCC 7906 / DSM 604 / BCRC 14475 / CIP 104303 / KCTC 5404 / NCIMB 10678 / 9a</strain>
    </source>
</reference>
<sequence>MYDVLSIINNTKEEKRLNDIIKGRSLATIPFGGRYRLVDFHLSNMVNSGIQNVGILVRKNYRSLLGHVRSPKEWDLDRKKDGIFILPPDNENQEWVNLKGDLEVLQGNMDYLIRSKQQYVLITGANIICNIDYSKAVEFHRENNNDITVIYKKLDGDINDISSYTQIKIDKDEKIMDMEVNTNKISGGNVSLEMYIMSKDLLIDIVYGCTGRGEHDLVKDGIVKNLNKLKVYGYRFDGYSANINSIQSYYHHSMELLDVGIWKELFYKSGLIYTKMKDLAPAKYGKYSNVHNTVVANGCVIDGEVSNSIMFREVKIEKGGSIKNSIIMQGCKIEEGVVLENVIVDKDCYISKNQKIIGCLNYPIVVGKKTTI</sequence>
<name>K0AY20_GOTA9</name>
<feature type="domain" description="Nucleotidyl transferase" evidence="3">
    <location>
        <begin position="15"/>
        <end position="205"/>
    </location>
</feature>
<feature type="domain" description="Glucose-1-phosphate adenylyltransferase/Bifunctional protein GlmU-like C-terminal hexapeptide" evidence="4">
    <location>
        <begin position="285"/>
        <end position="356"/>
    </location>
</feature>
<evidence type="ECO:0000259" key="3">
    <source>
        <dbReference type="Pfam" id="PF00483"/>
    </source>
</evidence>
<dbReference type="Gene3D" id="2.160.10.10">
    <property type="entry name" value="Hexapeptide repeat proteins"/>
    <property type="match status" value="1"/>
</dbReference>
<dbReference type="HOGENOM" id="CLU_029499_14_0_9"/>
<dbReference type="InterPro" id="IPR011831">
    <property type="entry name" value="ADP-Glc_PPase"/>
</dbReference>
<dbReference type="SUPFAM" id="SSF51161">
    <property type="entry name" value="Trimeric LpxA-like enzymes"/>
    <property type="match status" value="1"/>
</dbReference>
<dbReference type="InterPro" id="IPR056818">
    <property type="entry name" value="GlmU/GlgC-like_hexapep"/>
</dbReference>
<dbReference type="EMBL" id="CP003326">
    <property type="protein sequence ID" value="AFS77672.1"/>
    <property type="molecule type" value="Genomic_DNA"/>
</dbReference>
<organism evidence="5 6">
    <name type="scientific">Gottschalkia acidurici (strain ATCC 7906 / DSM 604 / BCRC 14475 / CIP 104303 / KCTC 5404 / NCIMB 10678 / 9a)</name>
    <name type="common">Clostridium acidurici</name>
    <dbReference type="NCBI Taxonomy" id="1128398"/>
    <lineage>
        <taxon>Bacteria</taxon>
        <taxon>Bacillati</taxon>
        <taxon>Bacillota</taxon>
        <taxon>Tissierellia</taxon>
        <taxon>Tissierellales</taxon>
        <taxon>Gottschalkiaceae</taxon>
        <taxon>Gottschalkia</taxon>
    </lineage>
</organism>
<dbReference type="InterPro" id="IPR005835">
    <property type="entry name" value="NTP_transferase_dom"/>
</dbReference>
<keyword evidence="2" id="KW-0320">Glycogen biosynthesis</keyword>
<dbReference type="GO" id="GO:0008878">
    <property type="term" value="F:glucose-1-phosphate adenylyltransferase activity"/>
    <property type="evidence" value="ECO:0007669"/>
    <property type="project" value="UniProtKB-EC"/>
</dbReference>
<keyword evidence="5" id="KW-0808">Transferase</keyword>
<dbReference type="SUPFAM" id="SSF53448">
    <property type="entry name" value="Nucleotide-diphospho-sugar transferases"/>
    <property type="match status" value="1"/>
</dbReference>
<evidence type="ECO:0000259" key="4">
    <source>
        <dbReference type="Pfam" id="PF24894"/>
    </source>
</evidence>
<dbReference type="InterPro" id="IPR011004">
    <property type="entry name" value="Trimer_LpxA-like_sf"/>
</dbReference>
<dbReference type="PATRIC" id="fig|1128398.3.peg.631"/>
<dbReference type="NCBIfam" id="TIGR02092">
    <property type="entry name" value="glgD"/>
    <property type="match status" value="1"/>
</dbReference>
<dbReference type="CDD" id="cd04651">
    <property type="entry name" value="LbH_G1P_AT_C"/>
    <property type="match status" value="1"/>
</dbReference>
<dbReference type="RefSeq" id="WP_014966809.1">
    <property type="nucleotide sequence ID" value="NC_018664.1"/>
</dbReference>
<dbReference type="STRING" id="1128398.Curi_c05980"/>
<dbReference type="InterPro" id="IPR029044">
    <property type="entry name" value="Nucleotide-diphossugar_trans"/>
</dbReference>
<dbReference type="PANTHER" id="PTHR43523:SF6">
    <property type="entry name" value="GLYCOGEN BIOSYNTHESIS PROTEIN GLGD"/>
    <property type="match status" value="1"/>
</dbReference>
<dbReference type="InterPro" id="IPR011832">
    <property type="entry name" value="GlgDAde_trans"/>
</dbReference>
<dbReference type="Proteomes" id="UP000006094">
    <property type="component" value="Chromosome"/>
</dbReference>
<comment type="similarity">
    <text evidence="1">Belongs to the bacterial/plant glucose-1-phosphate adenylyltransferase family.</text>
</comment>
<dbReference type="Gene3D" id="3.90.550.10">
    <property type="entry name" value="Spore Coat Polysaccharide Biosynthesis Protein SpsA, Chain A"/>
    <property type="match status" value="1"/>
</dbReference>
<gene>
    <name evidence="5" type="primary">glgD</name>
    <name evidence="5" type="ordered locus">Curi_c05980</name>
</gene>
<dbReference type="Pfam" id="PF24894">
    <property type="entry name" value="Hexapep_GlmU"/>
    <property type="match status" value="1"/>
</dbReference>
<proteinExistence type="inferred from homology"/>
<dbReference type="Pfam" id="PF00483">
    <property type="entry name" value="NTP_transferase"/>
    <property type="match status" value="1"/>
</dbReference>
<accession>K0AY20</accession>
<evidence type="ECO:0000313" key="5">
    <source>
        <dbReference type="EMBL" id="AFS77672.1"/>
    </source>
</evidence>
<keyword evidence="5" id="KW-0548">Nucleotidyltransferase</keyword>
<dbReference type="OrthoDB" id="9803871at2"/>
<evidence type="ECO:0000256" key="2">
    <source>
        <dbReference type="ARBA" id="ARBA00023056"/>
    </source>
</evidence>
<evidence type="ECO:0000256" key="1">
    <source>
        <dbReference type="ARBA" id="ARBA00010443"/>
    </source>
</evidence>
<protein>
    <submittedName>
        <fullName evidence="5">Glucose-1-phosphate adenylyltransferase GlgD</fullName>
        <ecNumber evidence="5">2.7.7.27</ecNumber>
    </submittedName>
</protein>
<dbReference type="GO" id="GO:0005978">
    <property type="term" value="P:glycogen biosynthetic process"/>
    <property type="evidence" value="ECO:0007669"/>
    <property type="project" value="UniProtKB-KW"/>
</dbReference>
<keyword evidence="6" id="KW-1185">Reference proteome</keyword>
<dbReference type="AlphaFoldDB" id="K0AY20"/>
<evidence type="ECO:0000313" key="6">
    <source>
        <dbReference type="Proteomes" id="UP000006094"/>
    </source>
</evidence>
<dbReference type="KEGG" id="cad:Curi_c05980"/>